<evidence type="ECO:0000313" key="2">
    <source>
        <dbReference type="EMBL" id="AMB98653.1"/>
    </source>
</evidence>
<sequence length="636" mass="71012">MIVAVSLLSLAGCQNHNNSLAQNSQVESMPAEYLEILEEYQTLLPDIKNNNQKALEQARYVEALDINNTDTKAGIQYAQHDLDGNGIGELFLASRGDQARVFHIYTLNTGQLTDLAGYNVEGAHIGNRGGLDFYEDGRIVASLSGGATTSNYSDLELPAGAGNFEVIRSYHRSAMPDALTIRDQLTGQEITDEEFNQYYSSESLGEPMDIFSQWEWQGIEENQAIAPKPDHDRGADEASSNSDQIDKQAYLNLLRNRWQVWANKVQPLIDQDAFTADQIGIRPLPSGDLHPIVPALHQAASQSLAEDDQSEIPRHLMVILSHSFVLEKMLLPELDKNSQDSLDNLRYDIVQSRQAVLGQLLAETPIVSFEWEAKWLAGYDQQLAQLLARSDREFDDLNLISIHSGVAVEAFPMLSSDVGSQFGFTYDPSRQRFYTINDRIGAQDVSGTKVYFYDFVDGGITRFTPGSGNRTGESIDQVDLSQLYGVKLDNHYPQRAMAGQAKNQASSNDQDALANFMTHWGQEMGQTYKAYQLDQPVDFYGTRFPEKEFQVVLDGQNIQFKDGQSTDANYKIDAIYSDIADQDNPSQERHLYLFTQGVNGPQVWVTMQGADDQGRLHFKQTANQALKAGYLKHASN</sequence>
<dbReference type="KEGG" id="auh:AWM75_00980"/>
<reference evidence="2 3" key="1">
    <citation type="journal article" date="2016" name="Genome Announc.">
        <title>Complete Genome Sequences of Aerococcus christensenii CCUG 28831T, Aerococcus sanguinicola CCUG 43001T, Aerococcus urinae CCUG 36881T, Aerococcus urinaeequi CCUG 28094T, Aerococcus urinaehominis CCUG 42038 BT, and Aerococcus viridans CCUG 4311T.</title>
        <authorList>
            <person name="Carkaci D."/>
            <person name="Dargis R."/>
            <person name="Nielsen X.C."/>
            <person name="Skovgaard O."/>
            <person name="Fuursted K."/>
            <person name="Christensen J.J."/>
        </authorList>
    </citation>
    <scope>NUCLEOTIDE SEQUENCE [LARGE SCALE GENOMIC DNA]</scope>
    <source>
        <strain evidence="2 3">CCUG42038B</strain>
    </source>
</reference>
<dbReference type="OrthoDB" id="2149782at2"/>
<dbReference type="STRING" id="128944.AWM75_00980"/>
<proteinExistence type="predicted"/>
<protein>
    <recommendedName>
        <fullName evidence="1">DUF4767 domain-containing protein</fullName>
    </recommendedName>
</protein>
<gene>
    <name evidence="2" type="ORF">AWM75_00980</name>
</gene>
<dbReference type="Pfam" id="PF15983">
    <property type="entry name" value="DUF4767"/>
    <property type="match status" value="1"/>
</dbReference>
<reference evidence="3" key="2">
    <citation type="submission" date="2016-01" db="EMBL/GenBank/DDBJ databases">
        <title>Six Aerococcus type strain genome sequencing and assembly using PacBio and Illumina Hiseq.</title>
        <authorList>
            <person name="Carkaci D."/>
            <person name="Dargis R."/>
            <person name="Nielsen X.C."/>
            <person name="Skovgaard O."/>
            <person name="Fuursted K."/>
            <person name="Christensen J.J."/>
        </authorList>
    </citation>
    <scope>NUCLEOTIDE SEQUENCE [LARGE SCALE GENOMIC DNA]</scope>
    <source>
        <strain evidence="3">CCUG42038B</strain>
    </source>
</reference>
<keyword evidence="3" id="KW-1185">Reference proteome</keyword>
<evidence type="ECO:0000313" key="3">
    <source>
        <dbReference type="Proteomes" id="UP000062260"/>
    </source>
</evidence>
<dbReference type="EMBL" id="CP014163">
    <property type="protein sequence ID" value="AMB98653.1"/>
    <property type="molecule type" value="Genomic_DNA"/>
</dbReference>
<feature type="domain" description="DUF4767" evidence="1">
    <location>
        <begin position="508"/>
        <end position="630"/>
    </location>
</feature>
<dbReference type="RefSeq" id="WP_067977312.1">
    <property type="nucleotide sequence ID" value="NZ_CP014163.1"/>
</dbReference>
<organism evidence="2 3">
    <name type="scientific">Aerococcus urinaehominis</name>
    <dbReference type="NCBI Taxonomy" id="128944"/>
    <lineage>
        <taxon>Bacteria</taxon>
        <taxon>Bacillati</taxon>
        <taxon>Bacillota</taxon>
        <taxon>Bacilli</taxon>
        <taxon>Lactobacillales</taxon>
        <taxon>Aerococcaceae</taxon>
        <taxon>Aerococcus</taxon>
    </lineage>
</organism>
<dbReference type="InterPro" id="IPR031927">
    <property type="entry name" value="DUF4767"/>
</dbReference>
<name>A0A0X8FJV4_9LACT</name>
<evidence type="ECO:0000259" key="1">
    <source>
        <dbReference type="Pfam" id="PF15983"/>
    </source>
</evidence>
<dbReference type="Proteomes" id="UP000062260">
    <property type="component" value="Chromosome"/>
</dbReference>
<accession>A0A0X8FJV4</accession>
<dbReference type="AlphaFoldDB" id="A0A0X8FJV4"/>